<dbReference type="Proteomes" id="UP000194873">
    <property type="component" value="Unassembled WGS sequence"/>
</dbReference>
<dbReference type="OrthoDB" id="934917at2"/>
<accession>A0A243WAQ2</accession>
<protein>
    <submittedName>
        <fullName evidence="1">Uncharacterized protein</fullName>
    </submittedName>
</protein>
<evidence type="ECO:0000313" key="2">
    <source>
        <dbReference type="Proteomes" id="UP000194873"/>
    </source>
</evidence>
<sequence>MKQLIFILAGLAISEVAICQNNNLYTSPNIQENLNSIMKGSAGMTMDNRYEGLSGTPYVVPRWLSATITTRQNKVIEATPLKYDVLQQHLLMRDPHNGDSLLLDDNAVASFVLHDPDRLPEKRAFRRFLEAPVPAQSREFVEVLHQGKYTLLKQYSKEVQKASYKGAYSTDRRADEIRDKITYYLLGANKSATPVKLNVKALQTVAPDLAAALKEEASKRPARTESDLVALLQAVDK</sequence>
<organism evidence="1 2">
    <name type="scientific">Hymenobacter crusticola</name>
    <dbReference type="NCBI Taxonomy" id="1770526"/>
    <lineage>
        <taxon>Bacteria</taxon>
        <taxon>Pseudomonadati</taxon>
        <taxon>Bacteroidota</taxon>
        <taxon>Cytophagia</taxon>
        <taxon>Cytophagales</taxon>
        <taxon>Hymenobacteraceae</taxon>
        <taxon>Hymenobacter</taxon>
    </lineage>
</organism>
<gene>
    <name evidence="1" type="ORF">BXP70_17160</name>
</gene>
<reference evidence="1 2" key="1">
    <citation type="submission" date="2017-01" db="EMBL/GenBank/DDBJ databases">
        <title>A new Hymenobacter.</title>
        <authorList>
            <person name="Liang Y."/>
            <person name="Feng F."/>
        </authorList>
    </citation>
    <scope>NUCLEOTIDE SEQUENCE [LARGE SCALE GENOMIC DNA]</scope>
    <source>
        <strain evidence="1">MIMBbqt21</strain>
    </source>
</reference>
<dbReference type="RefSeq" id="WP_086595328.1">
    <property type="nucleotide sequence ID" value="NZ_MTSE01000009.1"/>
</dbReference>
<dbReference type="EMBL" id="MTSE01000009">
    <property type="protein sequence ID" value="OUJ72644.1"/>
    <property type="molecule type" value="Genomic_DNA"/>
</dbReference>
<name>A0A243WAQ2_9BACT</name>
<dbReference type="AlphaFoldDB" id="A0A243WAQ2"/>
<keyword evidence="2" id="KW-1185">Reference proteome</keyword>
<proteinExistence type="predicted"/>
<evidence type="ECO:0000313" key="1">
    <source>
        <dbReference type="EMBL" id="OUJ72644.1"/>
    </source>
</evidence>
<comment type="caution">
    <text evidence="1">The sequence shown here is derived from an EMBL/GenBank/DDBJ whole genome shotgun (WGS) entry which is preliminary data.</text>
</comment>